<keyword evidence="9" id="KW-0460">Magnesium</keyword>
<gene>
    <name evidence="12 16" type="primary">dnaG</name>
    <name evidence="16" type="ORF">NCTC13028_00770</name>
</gene>
<evidence type="ECO:0000256" key="1">
    <source>
        <dbReference type="ARBA" id="ARBA00022478"/>
    </source>
</evidence>
<evidence type="ECO:0000256" key="12">
    <source>
        <dbReference type="HAMAP-Rule" id="MF_00974"/>
    </source>
</evidence>
<dbReference type="Pfam" id="PF13155">
    <property type="entry name" value="Toprim_2"/>
    <property type="match status" value="1"/>
</dbReference>
<keyword evidence="7 12" id="KW-0863">Zinc-finger</keyword>
<dbReference type="InterPro" id="IPR050219">
    <property type="entry name" value="DnaG_primase"/>
</dbReference>
<dbReference type="HAMAP" id="MF_00974">
    <property type="entry name" value="DNA_primase_DnaG"/>
    <property type="match status" value="1"/>
</dbReference>
<keyword evidence="6 12" id="KW-0479">Metal-binding</keyword>
<evidence type="ECO:0000256" key="13">
    <source>
        <dbReference type="PIRNR" id="PIRNR002811"/>
    </source>
</evidence>
<dbReference type="EMBL" id="UAWC01000002">
    <property type="protein sequence ID" value="SQB33893.1"/>
    <property type="molecule type" value="Genomic_DNA"/>
</dbReference>
<reference evidence="16 17" key="1">
    <citation type="submission" date="2018-06" db="EMBL/GenBank/DDBJ databases">
        <authorList>
            <consortium name="Pathogen Informatics"/>
            <person name="Doyle S."/>
        </authorList>
    </citation>
    <scope>NUCLEOTIDE SEQUENCE [LARGE SCALE GENOMIC DNA]</scope>
    <source>
        <strain evidence="16 17">NCTC13028</strain>
    </source>
</reference>
<keyword evidence="11 12" id="KW-0804">Transcription</keyword>
<dbReference type="PROSITE" id="PS50880">
    <property type="entry name" value="TOPRIM"/>
    <property type="match status" value="1"/>
</dbReference>
<sequence length="589" mass="67839">MISKDVIQQVKESNDIVDVISERVRLKRSGRYYMGLCPFHNEKTPSFTVTPDKQIYKCFGCGEAGNVITFVMKTRNLPFVDAVHLLADRANIEVTYENGETPQRDAKEELYKINVDAARYFFNNLRRNKKALNYLHNRGLLQKTINNFGIGYAEDRWDGLLTHLKKKGYTELDMLSAGLIIRGNKGNIYDRFRNRIIFPVFDYRGRVIGFGGRVLDDSKPKYLNSPETLVFKKGTNLYGINFAINNNINNMFIIVEGYMDCIALHQCGITSAVASLGTALTPNQAKLLKRYCNKVIISYDADLAGQKAAQRGLDVLKSQALDVRVIMMPKGEDPDDFIKKHGKEAFLELIDKALQLIDYKLQKASEGINLKEPQGVIKYVKRAINIIKDLQPIEREIYIKRLSEETKLESQVLYDLLNNKLQKDVNNNTNVNIEEILGNKLYLEPSYIKAERVLIKSIIESEFIKDYIFNNIKVDEFILKSHRDIINIILENYDSGIEEIKNNIEINYENTDIIKEWINIQESKKIGESDNYKVIVQDFIKEIKKYKLEEKIKKIKQDIKKFESEGNIEKSLGLAQELINIQRKLSGTQ</sequence>
<dbReference type="SUPFAM" id="SSF56731">
    <property type="entry name" value="DNA primase core"/>
    <property type="match status" value="1"/>
</dbReference>
<comment type="cofactor">
    <cofactor evidence="12 13 14">
        <name>Zn(2+)</name>
        <dbReference type="ChEBI" id="CHEBI:29105"/>
    </cofactor>
    <text evidence="12 13 14">Binds 1 zinc ion per monomer.</text>
</comment>
<dbReference type="AlphaFoldDB" id="A0A2X2W8A2"/>
<dbReference type="Proteomes" id="UP000250223">
    <property type="component" value="Unassembled WGS sequence"/>
</dbReference>
<accession>A0A2X2W8A2</accession>
<proteinExistence type="inferred from homology"/>
<dbReference type="PIRSF" id="PIRSF002811">
    <property type="entry name" value="DnaG"/>
    <property type="match status" value="1"/>
</dbReference>
<dbReference type="PANTHER" id="PTHR30313">
    <property type="entry name" value="DNA PRIMASE"/>
    <property type="match status" value="1"/>
</dbReference>
<dbReference type="Gene3D" id="3.90.980.10">
    <property type="entry name" value="DNA primase, catalytic core, N-terminal domain"/>
    <property type="match status" value="1"/>
</dbReference>
<dbReference type="CDD" id="cd03364">
    <property type="entry name" value="TOPRIM_DnaG_primases"/>
    <property type="match status" value="1"/>
</dbReference>
<dbReference type="EC" id="2.7.7.101" evidence="12"/>
<evidence type="ECO:0000256" key="8">
    <source>
        <dbReference type="ARBA" id="ARBA00022833"/>
    </source>
</evidence>
<evidence type="ECO:0000256" key="14">
    <source>
        <dbReference type="PIRSR" id="PIRSR002811-1"/>
    </source>
</evidence>
<evidence type="ECO:0000256" key="4">
    <source>
        <dbReference type="ARBA" id="ARBA00022695"/>
    </source>
</evidence>
<dbReference type="InterPro" id="IPR036977">
    <property type="entry name" value="DNA_primase_Znf_CHC2"/>
</dbReference>
<dbReference type="SUPFAM" id="SSF57783">
    <property type="entry name" value="Zinc beta-ribbon"/>
    <property type="match status" value="1"/>
</dbReference>
<dbReference type="GO" id="GO:0006269">
    <property type="term" value="P:DNA replication, synthesis of primer"/>
    <property type="evidence" value="ECO:0007669"/>
    <property type="project" value="UniProtKB-UniRule"/>
</dbReference>
<dbReference type="PANTHER" id="PTHR30313:SF2">
    <property type="entry name" value="DNA PRIMASE"/>
    <property type="match status" value="1"/>
</dbReference>
<organism evidence="16 17">
    <name type="scientific">Clostridium cochlearium</name>
    <dbReference type="NCBI Taxonomy" id="1494"/>
    <lineage>
        <taxon>Bacteria</taxon>
        <taxon>Bacillati</taxon>
        <taxon>Bacillota</taxon>
        <taxon>Clostridia</taxon>
        <taxon>Eubacteriales</taxon>
        <taxon>Clostridiaceae</taxon>
        <taxon>Clostridium</taxon>
    </lineage>
</organism>
<keyword evidence="5 12" id="KW-0235">DNA replication</keyword>
<name>A0A2X2W8A2_CLOCO</name>
<dbReference type="InterPro" id="IPR030846">
    <property type="entry name" value="DnaG_bac"/>
</dbReference>
<dbReference type="Pfam" id="PF08275">
    <property type="entry name" value="DNAG_N"/>
    <property type="match status" value="1"/>
</dbReference>
<keyword evidence="3 12" id="KW-0808">Transferase</keyword>
<evidence type="ECO:0000313" key="17">
    <source>
        <dbReference type="Proteomes" id="UP000250223"/>
    </source>
</evidence>
<dbReference type="InterPro" id="IPR019475">
    <property type="entry name" value="DNA_primase_DnaB-bd"/>
</dbReference>
<dbReference type="InterPro" id="IPR034151">
    <property type="entry name" value="TOPRIM_DnaG_bac"/>
</dbReference>
<keyword evidence="8 12" id="KW-0862">Zinc</keyword>
<dbReference type="Pfam" id="PF10410">
    <property type="entry name" value="DnaB_bind"/>
    <property type="match status" value="1"/>
</dbReference>
<evidence type="ECO:0000256" key="11">
    <source>
        <dbReference type="ARBA" id="ARBA00023163"/>
    </source>
</evidence>
<dbReference type="GO" id="GO:1990077">
    <property type="term" value="C:primosome complex"/>
    <property type="evidence" value="ECO:0007669"/>
    <property type="project" value="UniProtKB-KW"/>
</dbReference>
<dbReference type="SMART" id="SM00400">
    <property type="entry name" value="ZnF_CHCC"/>
    <property type="match status" value="1"/>
</dbReference>
<evidence type="ECO:0000256" key="5">
    <source>
        <dbReference type="ARBA" id="ARBA00022705"/>
    </source>
</evidence>
<evidence type="ECO:0000256" key="2">
    <source>
        <dbReference type="ARBA" id="ARBA00022515"/>
    </source>
</evidence>
<dbReference type="InterPro" id="IPR016136">
    <property type="entry name" value="DNA_helicase_N/primase_C"/>
</dbReference>
<comment type="catalytic activity">
    <reaction evidence="12">
        <text>ssDNA + n NTP = ssDNA/pppN(pN)n-1 hybrid + (n-1) diphosphate.</text>
        <dbReference type="EC" id="2.7.7.101"/>
    </reaction>
</comment>
<dbReference type="NCBIfam" id="TIGR01391">
    <property type="entry name" value="dnaG"/>
    <property type="match status" value="1"/>
</dbReference>
<evidence type="ECO:0000256" key="3">
    <source>
        <dbReference type="ARBA" id="ARBA00022679"/>
    </source>
</evidence>
<comment type="function">
    <text evidence="12 13">RNA polymerase that catalyzes the synthesis of short RNA molecules used as primers for DNA polymerase during DNA replication.</text>
</comment>
<evidence type="ECO:0000313" key="16">
    <source>
        <dbReference type="EMBL" id="SQB33893.1"/>
    </source>
</evidence>
<dbReference type="InterPro" id="IPR002694">
    <property type="entry name" value="Znf_CHC2"/>
</dbReference>
<dbReference type="InterPro" id="IPR013264">
    <property type="entry name" value="DNAG_N"/>
</dbReference>
<evidence type="ECO:0000256" key="7">
    <source>
        <dbReference type="ARBA" id="ARBA00022771"/>
    </source>
</evidence>
<dbReference type="InterPro" id="IPR006171">
    <property type="entry name" value="TOPRIM_dom"/>
</dbReference>
<dbReference type="GO" id="GO:0003899">
    <property type="term" value="F:DNA-directed RNA polymerase activity"/>
    <property type="evidence" value="ECO:0007669"/>
    <property type="project" value="UniProtKB-UniRule"/>
</dbReference>
<evidence type="ECO:0000256" key="10">
    <source>
        <dbReference type="ARBA" id="ARBA00023125"/>
    </source>
</evidence>
<comment type="subunit">
    <text evidence="12">Monomer. Interacts with DnaB.</text>
</comment>
<dbReference type="Gene3D" id="1.10.860.10">
    <property type="entry name" value="DNAb Helicase, Chain A"/>
    <property type="match status" value="1"/>
</dbReference>
<feature type="domain" description="Toprim" evidence="15">
    <location>
        <begin position="250"/>
        <end position="331"/>
    </location>
</feature>
<comment type="similarity">
    <text evidence="12 13">Belongs to the DnaG primase family.</text>
</comment>
<dbReference type="GO" id="GO:0008270">
    <property type="term" value="F:zinc ion binding"/>
    <property type="evidence" value="ECO:0007669"/>
    <property type="project" value="UniProtKB-UniRule"/>
</dbReference>
<dbReference type="FunFam" id="3.90.580.10:FF:000001">
    <property type="entry name" value="DNA primase"/>
    <property type="match status" value="1"/>
</dbReference>
<dbReference type="GO" id="GO:0003677">
    <property type="term" value="F:DNA binding"/>
    <property type="evidence" value="ECO:0007669"/>
    <property type="project" value="UniProtKB-KW"/>
</dbReference>
<evidence type="ECO:0000256" key="9">
    <source>
        <dbReference type="ARBA" id="ARBA00022842"/>
    </source>
</evidence>
<dbReference type="FunFam" id="3.90.980.10:FF:000001">
    <property type="entry name" value="DNA primase"/>
    <property type="match status" value="1"/>
</dbReference>
<evidence type="ECO:0000259" key="15">
    <source>
        <dbReference type="PROSITE" id="PS50880"/>
    </source>
</evidence>
<comment type="domain">
    <text evidence="12">Contains an N-terminal zinc-binding domain, a central core domain that contains the primase activity, and a C-terminal DnaB-binding domain.</text>
</comment>
<dbReference type="InterPro" id="IPR037068">
    <property type="entry name" value="DNA_primase_core_N_sf"/>
</dbReference>
<dbReference type="GO" id="GO:0005737">
    <property type="term" value="C:cytoplasm"/>
    <property type="evidence" value="ECO:0007669"/>
    <property type="project" value="TreeGrafter"/>
</dbReference>
<dbReference type="Gene3D" id="3.90.580.10">
    <property type="entry name" value="Zinc finger, CHC2-type domain"/>
    <property type="match status" value="1"/>
</dbReference>
<dbReference type="Pfam" id="PF01807">
    <property type="entry name" value="Zn_ribbon_DnaG"/>
    <property type="match status" value="1"/>
</dbReference>
<dbReference type="InterPro" id="IPR006295">
    <property type="entry name" value="DNA_primase_DnaG"/>
</dbReference>
<dbReference type="RefSeq" id="WP_111921278.1">
    <property type="nucleotide sequence ID" value="NZ_UAWC01000002.1"/>
</dbReference>
<dbReference type="SMART" id="SM00493">
    <property type="entry name" value="TOPRIM"/>
    <property type="match status" value="1"/>
</dbReference>
<dbReference type="FunFam" id="3.40.1360.10:FF:000002">
    <property type="entry name" value="DNA primase"/>
    <property type="match status" value="1"/>
</dbReference>
<feature type="zinc finger region" description="CHC2-type" evidence="12 14">
    <location>
        <begin position="37"/>
        <end position="61"/>
    </location>
</feature>
<keyword evidence="10 12" id="KW-0238">DNA-binding</keyword>
<dbReference type="Gene3D" id="3.40.1360.10">
    <property type="match status" value="1"/>
</dbReference>
<protein>
    <recommendedName>
        <fullName evidence="12 13">DNA primase</fullName>
        <ecNumber evidence="12">2.7.7.101</ecNumber>
    </recommendedName>
</protein>
<keyword evidence="1 12" id="KW-0240">DNA-directed RNA polymerase</keyword>
<dbReference type="GO" id="GO:0000428">
    <property type="term" value="C:DNA-directed RNA polymerase complex"/>
    <property type="evidence" value="ECO:0007669"/>
    <property type="project" value="UniProtKB-KW"/>
</dbReference>
<evidence type="ECO:0000256" key="6">
    <source>
        <dbReference type="ARBA" id="ARBA00022723"/>
    </source>
</evidence>
<keyword evidence="2 12" id="KW-0639">Primosome</keyword>
<keyword evidence="4 12" id="KW-0548">Nucleotidyltransferase</keyword>